<feature type="domain" description="SET" evidence="1">
    <location>
        <begin position="374"/>
        <end position="560"/>
    </location>
</feature>
<dbReference type="InterPro" id="IPR011990">
    <property type="entry name" value="TPR-like_helical_dom_sf"/>
</dbReference>
<dbReference type="SUPFAM" id="SSF82199">
    <property type="entry name" value="SET domain"/>
    <property type="match status" value="1"/>
</dbReference>
<dbReference type="RefSeq" id="XP_065673603.1">
    <property type="nucleotide sequence ID" value="XM_065817531.1"/>
</dbReference>
<name>A0ABM4DGN6_HYDVU</name>
<dbReference type="Gene3D" id="1.25.40.10">
    <property type="entry name" value="Tetratricopeptide repeat domain"/>
    <property type="match status" value="1"/>
</dbReference>
<evidence type="ECO:0000313" key="2">
    <source>
        <dbReference type="Proteomes" id="UP001652625"/>
    </source>
</evidence>
<evidence type="ECO:0000313" key="5">
    <source>
        <dbReference type="RefSeq" id="XP_065673604.1"/>
    </source>
</evidence>
<reference evidence="3 4" key="1">
    <citation type="submission" date="2025-05" db="UniProtKB">
        <authorList>
            <consortium name="RefSeq"/>
        </authorList>
    </citation>
    <scope>IDENTIFICATION</scope>
</reference>
<dbReference type="GeneID" id="136090690"/>
<dbReference type="PANTHER" id="PTHR47643">
    <property type="entry name" value="TPR DOMAIN PROTEIN (AFU_ORTHOLOGUE AFUA_5G12710)"/>
    <property type="match status" value="1"/>
</dbReference>
<dbReference type="SMART" id="SM00317">
    <property type="entry name" value="SET"/>
    <property type="match status" value="1"/>
</dbReference>
<dbReference type="CDD" id="cd20071">
    <property type="entry name" value="SET_SMYD"/>
    <property type="match status" value="1"/>
</dbReference>
<proteinExistence type="predicted"/>
<dbReference type="InterPro" id="IPR001214">
    <property type="entry name" value="SET_dom"/>
</dbReference>
<dbReference type="InterPro" id="IPR019734">
    <property type="entry name" value="TPR_rpt"/>
</dbReference>
<evidence type="ECO:0000313" key="4">
    <source>
        <dbReference type="RefSeq" id="XP_065673603.1"/>
    </source>
</evidence>
<dbReference type="SMART" id="SM00028">
    <property type="entry name" value="TPR"/>
    <property type="match status" value="2"/>
</dbReference>
<dbReference type="SUPFAM" id="SSF48452">
    <property type="entry name" value="TPR-like"/>
    <property type="match status" value="1"/>
</dbReference>
<sequence length="781" mass="90251">MSFDCADLMKSVLRPKPSVVEGNLFNPSLIIYLHEKKIEKYCSENPSEAYKTTGNLLSLDAPETHGICRGYFNLNSVSLREAVKKINKIQHDCVLFLKTIHDCIRVVATETVVEDMLGDVVSLNIYNYVLPEEDPRKIFPRGTFLALCQPYLRFPRNNPNNPPVLRTDNPQTVILFDNENEWLLAQKSFSVQKSSKIKEEQTLIEPSFIPNEIISNEMCDEGNKYFKTNHLTLALKWYTKGLQNFPTNIRILCNRAAVNIGLERWSEVIVDTNIVLSLSPNHLKARFRKAYAMLCLNNPRDALDILKPLTSELTNNDSINLLVKNAELAIKELEGFYDIKAMIKEAENQNLKATSRNNVNHFFSSTIHMNFQSSDLEIKITPNKGRSVFATKTINWNQLVLVEKAIVNCIDNDGVQGIQIFNSHKSNRVSSSTMLPYLVQKIIRNSNICDQVYRLSDGFSELHLQESFFSTDNIDKDKVDVVRLRGIIDTNAFDTCTSGKIYDYSKKRKIQMKCSGLFYFSSYFNHSCTSNCDWFTIGQYLFIITNRNIEAGEELTIPYTENDGEFENVQQIFKNWNNYGGFTCYCARCNYLRDNTDILNACTLVDNAYSKAYFLFSTEKIDMFNASNQVMTPNQRSELFQIFDKSPKETKVSLCKLLELRVYSLNQESESDRLEKKFLLKKLIDLYSNIYGISLNSLNLLKYKTQLLSCLLYDWLHSNCDIEILLEIEALSTDIADLFFFDRWSVYEEENFLKLIKKFSLYIDPKYINEIIKKCITKKKR</sequence>
<evidence type="ECO:0000259" key="1">
    <source>
        <dbReference type="PROSITE" id="PS50280"/>
    </source>
</evidence>
<dbReference type="Gene3D" id="2.170.270.10">
    <property type="entry name" value="SET domain"/>
    <property type="match status" value="1"/>
</dbReference>
<evidence type="ECO:0000313" key="3">
    <source>
        <dbReference type="RefSeq" id="XP_065673602.1"/>
    </source>
</evidence>
<dbReference type="RefSeq" id="XP_065673605.1">
    <property type="nucleotide sequence ID" value="XM_065817533.1"/>
</dbReference>
<dbReference type="InterPro" id="IPR046341">
    <property type="entry name" value="SET_dom_sf"/>
</dbReference>
<dbReference type="InterPro" id="IPR053209">
    <property type="entry name" value="Gramillin-biosynth_MTr"/>
</dbReference>
<keyword evidence="2" id="KW-1185">Reference proteome</keyword>
<dbReference type="RefSeq" id="XP_065673604.1">
    <property type="nucleotide sequence ID" value="XM_065817532.1"/>
</dbReference>
<accession>A0ABM4DGN6</accession>
<evidence type="ECO:0000313" key="6">
    <source>
        <dbReference type="RefSeq" id="XP_065673605.1"/>
    </source>
</evidence>
<dbReference type="PANTHER" id="PTHR47643:SF2">
    <property type="entry name" value="TPR DOMAIN PROTEIN (AFU_ORTHOLOGUE AFUA_5G12710)"/>
    <property type="match status" value="1"/>
</dbReference>
<organism evidence="2 3">
    <name type="scientific">Hydra vulgaris</name>
    <name type="common">Hydra</name>
    <name type="synonym">Hydra attenuata</name>
    <dbReference type="NCBI Taxonomy" id="6087"/>
    <lineage>
        <taxon>Eukaryota</taxon>
        <taxon>Metazoa</taxon>
        <taxon>Cnidaria</taxon>
        <taxon>Hydrozoa</taxon>
        <taxon>Hydroidolina</taxon>
        <taxon>Anthoathecata</taxon>
        <taxon>Aplanulata</taxon>
        <taxon>Hydridae</taxon>
        <taxon>Hydra</taxon>
    </lineage>
</organism>
<protein>
    <submittedName>
        <fullName evidence="3 4">Uncharacterized protein LOC136090690</fullName>
    </submittedName>
</protein>
<dbReference type="RefSeq" id="XP_065673602.1">
    <property type="nucleotide sequence ID" value="XM_065817530.1"/>
</dbReference>
<dbReference type="Pfam" id="PF00856">
    <property type="entry name" value="SET"/>
    <property type="match status" value="1"/>
</dbReference>
<gene>
    <name evidence="3 4 5 6" type="primary">LOC136090690</name>
</gene>
<dbReference type="PROSITE" id="PS50280">
    <property type="entry name" value="SET"/>
    <property type="match status" value="1"/>
</dbReference>
<dbReference type="Proteomes" id="UP001652625">
    <property type="component" value="Chromosome 14"/>
</dbReference>